<gene>
    <name evidence="2" type="ORF">U9M48_043643</name>
</gene>
<organism evidence="2 3">
    <name type="scientific">Paspalum notatum var. saurae</name>
    <dbReference type="NCBI Taxonomy" id="547442"/>
    <lineage>
        <taxon>Eukaryota</taxon>
        <taxon>Viridiplantae</taxon>
        <taxon>Streptophyta</taxon>
        <taxon>Embryophyta</taxon>
        <taxon>Tracheophyta</taxon>
        <taxon>Spermatophyta</taxon>
        <taxon>Magnoliopsida</taxon>
        <taxon>Liliopsida</taxon>
        <taxon>Poales</taxon>
        <taxon>Poaceae</taxon>
        <taxon>PACMAD clade</taxon>
        <taxon>Panicoideae</taxon>
        <taxon>Andropogonodae</taxon>
        <taxon>Paspaleae</taxon>
        <taxon>Paspalinae</taxon>
        <taxon>Paspalum</taxon>
    </lineage>
</organism>
<proteinExistence type="predicted"/>
<keyword evidence="1" id="KW-0812">Transmembrane</keyword>
<dbReference type="EMBL" id="CP144754">
    <property type="protein sequence ID" value="WVZ98174.1"/>
    <property type="molecule type" value="Genomic_DNA"/>
</dbReference>
<dbReference type="Proteomes" id="UP001341281">
    <property type="component" value="Chromosome 10"/>
</dbReference>
<evidence type="ECO:0000313" key="2">
    <source>
        <dbReference type="EMBL" id="WVZ98174.1"/>
    </source>
</evidence>
<keyword evidence="1" id="KW-1133">Transmembrane helix</keyword>
<feature type="transmembrane region" description="Helical" evidence="1">
    <location>
        <begin position="12"/>
        <end position="31"/>
    </location>
</feature>
<keyword evidence="1" id="KW-0472">Membrane</keyword>
<evidence type="ECO:0000256" key="1">
    <source>
        <dbReference type="SAM" id="Phobius"/>
    </source>
</evidence>
<sequence>MSCSLRDGGFGFASFIGLRLRWMCVVAASLVPDFMGHSRFLNALDRWHIVWSFRLLLASMMCSMLGYLSLTVGQSRPNSLHYPQFTMAVLVLYHTRSFGVVWHVPEVLVQWQGLSAADASWMPLPEFQRLYPSFQLEDELLVQAGRDVMWEKQYGRRKKE</sequence>
<accession>A0AAQ3UT67</accession>
<name>A0AAQ3UT67_PASNO</name>
<dbReference type="AlphaFoldDB" id="A0AAQ3UT67"/>
<protein>
    <submittedName>
        <fullName evidence="2">Uncharacterized protein</fullName>
    </submittedName>
</protein>
<keyword evidence="3" id="KW-1185">Reference proteome</keyword>
<reference evidence="2 3" key="1">
    <citation type="submission" date="2024-02" db="EMBL/GenBank/DDBJ databases">
        <title>High-quality chromosome-scale genome assembly of Pensacola bahiagrass (Paspalum notatum Flugge var. saurae).</title>
        <authorList>
            <person name="Vega J.M."/>
            <person name="Podio M."/>
            <person name="Orjuela J."/>
            <person name="Siena L.A."/>
            <person name="Pessino S.C."/>
            <person name="Combes M.C."/>
            <person name="Mariac C."/>
            <person name="Albertini E."/>
            <person name="Pupilli F."/>
            <person name="Ortiz J.P.A."/>
            <person name="Leblanc O."/>
        </authorList>
    </citation>
    <scope>NUCLEOTIDE SEQUENCE [LARGE SCALE GENOMIC DNA]</scope>
    <source>
        <strain evidence="2">R1</strain>
        <tissue evidence="2">Leaf</tissue>
    </source>
</reference>
<evidence type="ECO:0000313" key="3">
    <source>
        <dbReference type="Proteomes" id="UP001341281"/>
    </source>
</evidence>
<feature type="transmembrane region" description="Helical" evidence="1">
    <location>
        <begin position="51"/>
        <end position="70"/>
    </location>
</feature>
<dbReference type="SUPFAM" id="SSF54160">
    <property type="entry name" value="Chromo domain-like"/>
    <property type="match status" value="1"/>
</dbReference>
<dbReference type="InterPro" id="IPR016197">
    <property type="entry name" value="Chromo-like_dom_sf"/>
</dbReference>